<evidence type="ECO:0000256" key="9">
    <source>
        <dbReference type="ARBA" id="ARBA00023043"/>
    </source>
</evidence>
<proteinExistence type="predicted"/>
<evidence type="ECO:0000256" key="2">
    <source>
        <dbReference type="ARBA" id="ARBA00004496"/>
    </source>
</evidence>
<feature type="repeat" description="ANK" evidence="14">
    <location>
        <begin position="774"/>
        <end position="798"/>
    </location>
</feature>
<dbReference type="PANTHER" id="PTHR24168">
    <property type="entry name" value="KN MOTIF AND ANKYRIN REPEAT DOMAIN-CONTAINING"/>
    <property type="match status" value="1"/>
</dbReference>
<keyword evidence="10 15" id="KW-0175">Coiled coil</keyword>
<feature type="region of interest" description="Disordered" evidence="16">
    <location>
        <begin position="594"/>
        <end position="690"/>
    </location>
</feature>
<feature type="repeat" description="ANK" evidence="14">
    <location>
        <begin position="846"/>
        <end position="878"/>
    </location>
</feature>
<feature type="region of interest" description="Disordered" evidence="16">
    <location>
        <begin position="136"/>
        <end position="201"/>
    </location>
</feature>
<keyword evidence="8" id="KW-0805">Transcription regulation</keyword>
<dbReference type="PROSITE" id="PS50088">
    <property type="entry name" value="ANK_REPEAT"/>
    <property type="match status" value="3"/>
</dbReference>
<feature type="compositionally biased region" description="Polar residues" evidence="16">
    <location>
        <begin position="546"/>
        <end position="568"/>
    </location>
</feature>
<dbReference type="GO" id="GO:0005739">
    <property type="term" value="C:mitochondrion"/>
    <property type="evidence" value="ECO:0007669"/>
    <property type="project" value="UniProtKB-SubCell"/>
</dbReference>
<evidence type="ECO:0000256" key="3">
    <source>
        <dbReference type="ARBA" id="ARBA00022481"/>
    </source>
</evidence>
<dbReference type="STRING" id="29139.ENSVURP00010012440"/>
<evidence type="ECO:0000256" key="11">
    <source>
        <dbReference type="ARBA" id="ARBA00023128"/>
    </source>
</evidence>
<dbReference type="Gene3D" id="1.25.40.20">
    <property type="entry name" value="Ankyrin repeat-containing domain"/>
    <property type="match status" value="1"/>
</dbReference>
<name>A0A4X2KT05_VOMUR</name>
<dbReference type="Pfam" id="PF00023">
    <property type="entry name" value="Ank"/>
    <property type="match status" value="1"/>
</dbReference>
<dbReference type="Ensembl" id="ENSVURT00010014170.1">
    <property type="protein sequence ID" value="ENSVURP00010012440.1"/>
    <property type="gene ID" value="ENSVURG00010009616.1"/>
</dbReference>
<evidence type="ECO:0000256" key="10">
    <source>
        <dbReference type="ARBA" id="ARBA00023054"/>
    </source>
</evidence>
<evidence type="ECO:0000256" key="16">
    <source>
        <dbReference type="SAM" id="MobiDB-lite"/>
    </source>
</evidence>
<dbReference type="Pfam" id="PF12796">
    <property type="entry name" value="Ank_2"/>
    <property type="match status" value="1"/>
</dbReference>
<dbReference type="GO" id="GO:0000122">
    <property type="term" value="P:negative regulation of transcription by RNA polymerase II"/>
    <property type="evidence" value="ECO:0007669"/>
    <property type="project" value="Ensembl"/>
</dbReference>
<dbReference type="InterPro" id="IPR036770">
    <property type="entry name" value="Ankyrin_rpt-contain_sf"/>
</dbReference>
<evidence type="ECO:0000256" key="13">
    <source>
        <dbReference type="ARBA" id="ARBA00040277"/>
    </source>
</evidence>
<feature type="coiled-coil region" evidence="15">
    <location>
        <begin position="322"/>
        <end position="349"/>
    </location>
</feature>
<dbReference type="SUPFAM" id="SSF48403">
    <property type="entry name" value="Ankyrin repeat"/>
    <property type="match status" value="1"/>
</dbReference>
<dbReference type="CTD" id="25959"/>
<dbReference type="OrthoDB" id="5406014at2759"/>
<evidence type="ECO:0000256" key="1">
    <source>
        <dbReference type="ARBA" id="ARBA00004173"/>
    </source>
</evidence>
<dbReference type="GO" id="GO:0030837">
    <property type="term" value="P:negative regulation of actin filament polymerization"/>
    <property type="evidence" value="ECO:0007669"/>
    <property type="project" value="InterPro"/>
</dbReference>
<dbReference type="GO" id="GO:0072073">
    <property type="term" value="P:kidney epithelium development"/>
    <property type="evidence" value="ECO:0007669"/>
    <property type="project" value="Ensembl"/>
</dbReference>
<feature type="compositionally biased region" description="Basic and acidic residues" evidence="16">
    <location>
        <begin position="504"/>
        <end position="513"/>
    </location>
</feature>
<dbReference type="GO" id="GO:0035023">
    <property type="term" value="P:regulation of Rho protein signal transduction"/>
    <property type="evidence" value="ECO:0007669"/>
    <property type="project" value="Ensembl"/>
</dbReference>
<evidence type="ECO:0000256" key="14">
    <source>
        <dbReference type="PROSITE-ProRule" id="PRU00023"/>
    </source>
</evidence>
<sequence>MAQILHMESAFPGKHVPTSPTAFPGKDPEPPYSVETPYGYRLDLDFLKYVDDIEKGHTMKRVAVHRRPRLSSLPRGTGSWWTSTESLCSNASVDSRHSAYSYCGRGFYPQYGALETRGGFNPRVERTLLDARRKLEDQAGGECSRPQAGGLGSLTPSAAGSTGSLAGAGLPPRLLSTHNGGTPLSSSGLSTPVSPTPGHLQHVREQMAAALRKLRHLEEQVKLIPILQVKVSVLQEEKRQLSVQLKSQKFLGHPGARTGAGGRSRGELFLDLPDPAEPFSDLDIDGEKKASRSVGVGPEDVSTQRSVGTWVRERDLGAPEGQAALTAKIAVLETQLKKALQELQAAQGQQPVPASAPALAPTCASVSPSGVIQEGPEPPEEMGVPSGQYPPSDSRIWPPPDGPIRVDTVKVVQVQGEPKIAASTATGTPAQRAQSLEPSGPGGLRALVTRSPEGNTWNQPSIAVHCTREVVETTFPGPVIPIVPASLPSSTFHVVKKISITTEPYRDGEKDQETAPGLGPGCNGLAAPFRGLTKPSEVPPGPAATLPTQSLEKPRITSSFSREQSGNSALHGKEESEEGSAALLQAGIKSIMKRKETSTDPVSSRKNLQFIGVNGGYESTSSEDSSTAENFSDNESTESEYHEANEGLPGASDGGRPRGVVSVAEPTWGGKAGTVQRKEPVAEAASSPKAEDEIRLELSADLISACLTLQKYLDSPDALTEKEMKAAYSTVLQDWLRLSCHKDAHPEVVRRHMVTFRAMSPQLLQFIVNMADGNGNTALHYTVSHSNFPVVKQLLDTGLCNVDKQNRAGYTAIMLTALAAFQAEGDMDTILQLLRLGNVNFKASQAGQTALMLAVSHGRIDMVKALLACAADVNLQDDDGSTALMCACEHGHVEIARLLLAVPDCNTALTDHDGSTALSIALEAGQNDIAEMLYTHMNLAKSSGPPKQMTIKSTAISPSKAQ</sequence>
<keyword evidence="6" id="KW-0053">Apoptosis</keyword>
<keyword evidence="7" id="KW-0677">Repeat</keyword>
<dbReference type="OMA" id="DTVVQKC"/>
<evidence type="ECO:0000313" key="18">
    <source>
        <dbReference type="Proteomes" id="UP000314987"/>
    </source>
</evidence>
<keyword evidence="9 14" id="KW-0040">ANK repeat</keyword>
<dbReference type="Pfam" id="PF12075">
    <property type="entry name" value="KN_motif"/>
    <property type="match status" value="1"/>
</dbReference>
<keyword evidence="5" id="KW-0597">Phosphoprotein</keyword>
<feature type="region of interest" description="Disordered" evidence="16">
    <location>
        <begin position="421"/>
        <end position="442"/>
    </location>
</feature>
<dbReference type="RefSeq" id="XP_027706694.1">
    <property type="nucleotide sequence ID" value="XM_027850893.1"/>
</dbReference>
<dbReference type="RefSeq" id="XP_027706696.1">
    <property type="nucleotide sequence ID" value="XM_027850895.1"/>
</dbReference>
<gene>
    <name evidence="17" type="primary">KANK2</name>
</gene>
<feature type="region of interest" description="Disordered" evidence="16">
    <location>
        <begin position="274"/>
        <end position="307"/>
    </location>
</feature>
<dbReference type="GO" id="GO:0006915">
    <property type="term" value="P:apoptotic process"/>
    <property type="evidence" value="ECO:0007669"/>
    <property type="project" value="UniProtKB-KW"/>
</dbReference>
<reference evidence="18" key="1">
    <citation type="submission" date="2018-12" db="EMBL/GenBank/DDBJ databases">
        <authorList>
            <person name="Yazar S."/>
        </authorList>
    </citation>
    <scope>NUCLEOTIDE SEQUENCE [LARGE SCALE GENOMIC DNA]</scope>
</reference>
<feature type="region of interest" description="Disordered" evidence="16">
    <location>
        <begin position="503"/>
        <end position="579"/>
    </location>
</feature>
<reference evidence="17" key="3">
    <citation type="submission" date="2025-09" db="UniProtKB">
        <authorList>
            <consortium name="Ensembl"/>
        </authorList>
    </citation>
    <scope>IDENTIFICATION</scope>
</reference>
<dbReference type="RefSeq" id="XP_027706695.1">
    <property type="nucleotide sequence ID" value="XM_027850894.1"/>
</dbReference>
<reference evidence="17" key="2">
    <citation type="submission" date="2025-08" db="UniProtKB">
        <authorList>
            <consortium name="Ensembl"/>
        </authorList>
    </citation>
    <scope>IDENTIFICATION</scope>
</reference>
<keyword evidence="4" id="KW-0963">Cytoplasm</keyword>
<dbReference type="Proteomes" id="UP000314987">
    <property type="component" value="Unassembled WGS sequence"/>
</dbReference>
<accession>A0A4X2KT05</accession>
<evidence type="ECO:0000256" key="7">
    <source>
        <dbReference type="ARBA" id="ARBA00022737"/>
    </source>
</evidence>
<dbReference type="RefSeq" id="XP_027706693.1">
    <property type="nucleotide sequence ID" value="XM_027850892.1"/>
</dbReference>
<dbReference type="GeneTree" id="ENSGT00940000161012"/>
<dbReference type="RefSeq" id="XP_027706692.1">
    <property type="nucleotide sequence ID" value="XM_027850891.1"/>
</dbReference>
<feature type="repeat" description="ANK" evidence="14">
    <location>
        <begin position="879"/>
        <end position="900"/>
    </location>
</feature>
<evidence type="ECO:0000256" key="8">
    <source>
        <dbReference type="ARBA" id="ARBA00023015"/>
    </source>
</evidence>
<dbReference type="GO" id="GO:0008285">
    <property type="term" value="P:negative regulation of cell population proliferation"/>
    <property type="evidence" value="ECO:0007669"/>
    <property type="project" value="Ensembl"/>
</dbReference>
<comment type="subcellular location">
    <subcellularLocation>
        <location evidence="2">Cytoplasm</location>
    </subcellularLocation>
    <subcellularLocation>
        <location evidence="1">Mitochondrion</location>
    </subcellularLocation>
</comment>
<feature type="compositionally biased region" description="Low complexity" evidence="16">
    <location>
        <begin position="618"/>
        <end position="627"/>
    </location>
</feature>
<dbReference type="InterPro" id="IPR047184">
    <property type="entry name" value="KANK1-4"/>
</dbReference>
<evidence type="ECO:0000256" key="5">
    <source>
        <dbReference type="ARBA" id="ARBA00022553"/>
    </source>
</evidence>
<keyword evidence="3" id="KW-0488">Methylation</keyword>
<dbReference type="FunFam" id="1.25.40.20:FF:000017">
    <property type="entry name" value="KN motif and ankyrin repeat domain-containing protein 1"/>
    <property type="match status" value="1"/>
</dbReference>
<keyword evidence="11" id="KW-0496">Mitochondrion</keyword>
<evidence type="ECO:0000256" key="4">
    <source>
        <dbReference type="ARBA" id="ARBA00022490"/>
    </source>
</evidence>
<feature type="compositionally biased region" description="Polar residues" evidence="16">
    <location>
        <begin position="423"/>
        <end position="437"/>
    </location>
</feature>
<feature type="region of interest" description="Disordered" evidence="16">
    <location>
        <begin position="943"/>
        <end position="962"/>
    </location>
</feature>
<feature type="compositionally biased region" description="Polar residues" evidence="16">
    <location>
        <begin position="950"/>
        <end position="962"/>
    </location>
</feature>
<dbReference type="GeneID" id="114034999"/>
<evidence type="ECO:0000256" key="15">
    <source>
        <dbReference type="SAM" id="Coils"/>
    </source>
</evidence>
<dbReference type="InterPro" id="IPR002110">
    <property type="entry name" value="Ankyrin_rpt"/>
</dbReference>
<feature type="compositionally biased region" description="Low complexity" evidence="16">
    <location>
        <begin position="180"/>
        <end position="198"/>
    </location>
</feature>
<dbReference type="InterPro" id="IPR021939">
    <property type="entry name" value="KN_motif"/>
</dbReference>
<dbReference type="SMART" id="SM00248">
    <property type="entry name" value="ANK"/>
    <property type="match status" value="5"/>
</dbReference>
<dbReference type="GO" id="GO:0033147">
    <property type="term" value="P:negative regulation of intracellular estrogen receptor signaling pathway"/>
    <property type="evidence" value="ECO:0007669"/>
    <property type="project" value="Ensembl"/>
</dbReference>
<dbReference type="PANTHER" id="PTHR24168:SF0">
    <property type="entry name" value="KN MOTIF AND ANKYRIN REPEAT DOMAIN-CONTAINING PROTEIN 2"/>
    <property type="match status" value="1"/>
</dbReference>
<keyword evidence="18" id="KW-1185">Reference proteome</keyword>
<evidence type="ECO:0000256" key="6">
    <source>
        <dbReference type="ARBA" id="ARBA00022703"/>
    </source>
</evidence>
<feature type="compositionally biased region" description="Low complexity" evidence="16">
    <location>
        <begin position="155"/>
        <end position="171"/>
    </location>
</feature>
<dbReference type="AlphaFoldDB" id="A0A4X2KT05"/>
<dbReference type="GO" id="GO:0090521">
    <property type="term" value="P:podocyte cell migration"/>
    <property type="evidence" value="ECO:0007669"/>
    <property type="project" value="Ensembl"/>
</dbReference>
<organism evidence="17 18">
    <name type="scientific">Vombatus ursinus</name>
    <name type="common">Common wombat</name>
    <dbReference type="NCBI Taxonomy" id="29139"/>
    <lineage>
        <taxon>Eukaryota</taxon>
        <taxon>Metazoa</taxon>
        <taxon>Chordata</taxon>
        <taxon>Craniata</taxon>
        <taxon>Vertebrata</taxon>
        <taxon>Euteleostomi</taxon>
        <taxon>Mammalia</taxon>
        <taxon>Metatheria</taxon>
        <taxon>Diprotodontia</taxon>
        <taxon>Vombatidae</taxon>
        <taxon>Vombatus</taxon>
    </lineage>
</organism>
<evidence type="ECO:0000256" key="12">
    <source>
        <dbReference type="ARBA" id="ARBA00023163"/>
    </source>
</evidence>
<dbReference type="GO" id="GO:0070563">
    <property type="term" value="P:negative regulation of vitamin D receptor signaling pathway"/>
    <property type="evidence" value="ECO:0007669"/>
    <property type="project" value="Ensembl"/>
</dbReference>
<protein>
    <recommendedName>
        <fullName evidence="13">KN motif and ankyrin repeat domain-containing protein 2</fullName>
    </recommendedName>
</protein>
<feature type="region of interest" description="Disordered" evidence="16">
    <location>
        <begin position="359"/>
        <end position="391"/>
    </location>
</feature>
<keyword evidence="12" id="KW-0804">Transcription</keyword>
<evidence type="ECO:0000313" key="17">
    <source>
        <dbReference type="Ensembl" id="ENSVURP00010012440.1"/>
    </source>
</evidence>
<dbReference type="PROSITE" id="PS50297">
    <property type="entry name" value="ANK_REP_REGION"/>
    <property type="match status" value="3"/>
</dbReference>
<dbReference type="GO" id="GO:2000134">
    <property type="term" value="P:negative regulation of G1/S transition of mitotic cell cycle"/>
    <property type="evidence" value="ECO:0007669"/>
    <property type="project" value="Ensembl"/>
</dbReference>
<dbReference type="GO" id="GO:0043069">
    <property type="term" value="P:negative regulation of programmed cell death"/>
    <property type="evidence" value="ECO:0007669"/>
    <property type="project" value="Ensembl"/>
</dbReference>